<organism evidence="7 8">
    <name type="scientific">Cylindrobasidium torrendii FP15055 ss-10</name>
    <dbReference type="NCBI Taxonomy" id="1314674"/>
    <lineage>
        <taxon>Eukaryota</taxon>
        <taxon>Fungi</taxon>
        <taxon>Dikarya</taxon>
        <taxon>Basidiomycota</taxon>
        <taxon>Agaricomycotina</taxon>
        <taxon>Agaricomycetes</taxon>
        <taxon>Agaricomycetidae</taxon>
        <taxon>Agaricales</taxon>
        <taxon>Marasmiineae</taxon>
        <taxon>Physalacriaceae</taxon>
        <taxon>Cylindrobasidium</taxon>
    </lineage>
</organism>
<keyword evidence="4" id="KW-0539">Nucleus</keyword>
<evidence type="ECO:0000313" key="7">
    <source>
        <dbReference type="EMBL" id="KIY64528.1"/>
    </source>
</evidence>
<dbReference type="Proteomes" id="UP000054007">
    <property type="component" value="Unassembled WGS sequence"/>
</dbReference>
<keyword evidence="3" id="KW-0235">DNA replication</keyword>
<dbReference type="PANTHER" id="PTHR10507:SF0">
    <property type="entry name" value="CELL DIVISION CONTROL PROTEIN 45 HOMOLOG"/>
    <property type="match status" value="1"/>
</dbReference>
<dbReference type="GO" id="GO:1902977">
    <property type="term" value="P:mitotic DNA replication preinitiation complex assembly"/>
    <property type="evidence" value="ECO:0007669"/>
    <property type="project" value="TreeGrafter"/>
</dbReference>
<dbReference type="GO" id="GO:0031261">
    <property type="term" value="C:DNA replication preinitiation complex"/>
    <property type="evidence" value="ECO:0007669"/>
    <property type="project" value="TreeGrafter"/>
</dbReference>
<evidence type="ECO:0000256" key="3">
    <source>
        <dbReference type="ARBA" id="ARBA00022705"/>
    </source>
</evidence>
<dbReference type="STRING" id="1314674.A0A0D7B1N7"/>
<dbReference type="GO" id="GO:0000727">
    <property type="term" value="P:double-strand break repair via break-induced replication"/>
    <property type="evidence" value="ECO:0007669"/>
    <property type="project" value="TreeGrafter"/>
</dbReference>
<gene>
    <name evidence="7" type="ORF">CYLTODRAFT_457120</name>
</gene>
<dbReference type="EMBL" id="KN880631">
    <property type="protein sequence ID" value="KIY64528.1"/>
    <property type="molecule type" value="Genomic_DNA"/>
</dbReference>
<evidence type="ECO:0000313" key="8">
    <source>
        <dbReference type="Proteomes" id="UP000054007"/>
    </source>
</evidence>
<evidence type="ECO:0000256" key="6">
    <source>
        <dbReference type="SAM" id="MobiDB-lite"/>
    </source>
</evidence>
<reference evidence="7 8" key="1">
    <citation type="journal article" date="2015" name="Fungal Genet. Biol.">
        <title>Evolution of novel wood decay mechanisms in Agaricales revealed by the genome sequences of Fistulina hepatica and Cylindrobasidium torrendii.</title>
        <authorList>
            <person name="Floudas D."/>
            <person name="Held B.W."/>
            <person name="Riley R."/>
            <person name="Nagy L.G."/>
            <person name="Koehler G."/>
            <person name="Ransdell A.S."/>
            <person name="Younus H."/>
            <person name="Chow J."/>
            <person name="Chiniquy J."/>
            <person name="Lipzen A."/>
            <person name="Tritt A."/>
            <person name="Sun H."/>
            <person name="Haridas S."/>
            <person name="LaButti K."/>
            <person name="Ohm R.A."/>
            <person name="Kues U."/>
            <person name="Blanchette R.A."/>
            <person name="Grigoriev I.V."/>
            <person name="Minto R.E."/>
            <person name="Hibbett D.S."/>
        </authorList>
    </citation>
    <scope>NUCLEOTIDE SEQUENCE [LARGE SCALE GENOMIC DNA]</scope>
    <source>
        <strain evidence="7 8">FP15055 ss-10</strain>
    </source>
</reference>
<dbReference type="InterPro" id="IPR003874">
    <property type="entry name" value="CDC45"/>
</dbReference>
<dbReference type="AlphaFoldDB" id="A0A0D7B1N7"/>
<evidence type="ECO:0000256" key="2">
    <source>
        <dbReference type="ARBA" id="ARBA00010727"/>
    </source>
</evidence>
<evidence type="ECO:0000256" key="4">
    <source>
        <dbReference type="ARBA" id="ARBA00023242"/>
    </source>
</evidence>
<name>A0A0D7B1N7_9AGAR</name>
<dbReference type="GO" id="GO:0006270">
    <property type="term" value="P:DNA replication initiation"/>
    <property type="evidence" value="ECO:0007669"/>
    <property type="project" value="InterPro"/>
</dbReference>
<keyword evidence="8" id="KW-1185">Reference proteome</keyword>
<accession>A0A0D7B1N7</accession>
<proteinExistence type="inferred from homology"/>
<dbReference type="Pfam" id="PF02724">
    <property type="entry name" value="CDC45"/>
    <property type="match status" value="1"/>
</dbReference>
<dbReference type="GO" id="GO:0003682">
    <property type="term" value="F:chromatin binding"/>
    <property type="evidence" value="ECO:0007669"/>
    <property type="project" value="TreeGrafter"/>
</dbReference>
<dbReference type="PANTHER" id="PTHR10507">
    <property type="entry name" value="CDC45-RELATED PROTEIN"/>
    <property type="match status" value="1"/>
</dbReference>
<protein>
    <submittedName>
        <fullName evidence="7">CDC45-like protein</fullName>
    </submittedName>
</protein>
<dbReference type="OrthoDB" id="10258882at2759"/>
<comment type="subcellular location">
    <subcellularLocation>
        <location evidence="1">Nucleus</location>
    </subcellularLocation>
</comment>
<evidence type="ECO:0000256" key="1">
    <source>
        <dbReference type="ARBA" id="ARBA00004123"/>
    </source>
</evidence>
<dbReference type="GO" id="GO:0003688">
    <property type="term" value="F:DNA replication origin binding"/>
    <property type="evidence" value="ECO:0007669"/>
    <property type="project" value="TreeGrafter"/>
</dbReference>
<evidence type="ECO:0000256" key="5">
    <source>
        <dbReference type="ARBA" id="ARBA00023306"/>
    </source>
</evidence>
<keyword evidence="5" id="KW-0131">Cell cycle</keyword>
<sequence length="684" mass="77012">MVYLPPPQNASGARRSYGEAYSNILKTHRRSPSTSASSVVMLVAPDVDALCAARMLVDLFKQDDVTYRVIPVSGINELETVVDELKLISELHTVIMLNMGNIHDLPAEEWFGGFDIRVTVHVIDSRRPINLSSLFQGGENGERILVWDDGGVESLKQEKESWETIQYEPEPDSDEEDEEEDTQMIDEEDYESEAGPSSKRRSLGDGHGDAKRRKTRRMTRDEYDDHNELISKYYTAGSWHGQGAAATIYILATVLERVDTELLWLAILGLTFQYTRARISRQKYDILHDLFHDEVFRLNPPPPPSDRAHLTRNPDDQSIRVTQDLRFTLYRHWNLYDSMVHSSYVASKLGIWQEKGRKKLTGLLAKIGFSIGQTQQPYAHMDVDLKKTLVQKLTDVAPEYGMVELSYPSFMHCYGFKTQPLSAADAVEGVGALLDVAAGVPIEVEIEGARNGGEWFGNGKMWQTPKASTSVYTKKRKDEERENIPPGGEAVITDGKLAEVEEDEDKSWVQNFWLAFDSLSDIDALRGALNLSMALYRSIIRQGTSIIEKRGIRQMRTHHVVVLTQGPDLHLFAHPGVLSRLAMWLVDALRDRMPGISFGRRKGRCLPFVVACLNEKRAKYVVVGVTAAMEMDDVRKNEFGLAFLEASTRCNATTRHGTFDTSVLEIAQDDLKLFLDALSEGPDL</sequence>
<dbReference type="GO" id="GO:0003697">
    <property type="term" value="F:single-stranded DNA binding"/>
    <property type="evidence" value="ECO:0007669"/>
    <property type="project" value="TreeGrafter"/>
</dbReference>
<feature type="compositionally biased region" description="Acidic residues" evidence="6">
    <location>
        <begin position="169"/>
        <end position="192"/>
    </location>
</feature>
<feature type="region of interest" description="Disordered" evidence="6">
    <location>
        <begin position="157"/>
        <end position="219"/>
    </location>
</feature>
<comment type="similarity">
    <text evidence="2">Belongs to the CDC45 family.</text>
</comment>